<gene>
    <name evidence="6" type="ordered locus">Alvin_2622</name>
</gene>
<dbReference type="Pfam" id="PF13426">
    <property type="entry name" value="PAS_9"/>
    <property type="match status" value="1"/>
</dbReference>
<dbReference type="InterPro" id="IPR000160">
    <property type="entry name" value="GGDEF_dom"/>
</dbReference>
<dbReference type="SMART" id="SM00086">
    <property type="entry name" value="PAC"/>
    <property type="match status" value="2"/>
</dbReference>
<dbReference type="InterPro" id="IPR029787">
    <property type="entry name" value="Nucleotide_cyclase"/>
</dbReference>
<evidence type="ECO:0000313" key="7">
    <source>
        <dbReference type="Proteomes" id="UP000001441"/>
    </source>
</evidence>
<dbReference type="InterPro" id="IPR043128">
    <property type="entry name" value="Rev_trsase/Diguanyl_cyclase"/>
</dbReference>
<dbReference type="NCBIfam" id="TIGR00254">
    <property type="entry name" value="GGDEF"/>
    <property type="match status" value="1"/>
</dbReference>
<evidence type="ECO:0000256" key="1">
    <source>
        <dbReference type="ARBA" id="ARBA00001946"/>
    </source>
</evidence>
<dbReference type="InterPro" id="IPR001633">
    <property type="entry name" value="EAL_dom"/>
</dbReference>
<protein>
    <submittedName>
        <fullName evidence="6">Diguanylate cyclase/phosphodiesterase with PAS/PAC sensor(S)</fullName>
    </submittedName>
</protein>
<dbReference type="SMART" id="SM00052">
    <property type="entry name" value="EAL"/>
    <property type="match status" value="1"/>
</dbReference>
<dbReference type="PROSITE" id="PS50113">
    <property type="entry name" value="PAC"/>
    <property type="match status" value="2"/>
</dbReference>
<feature type="domain" description="PAC" evidence="3">
    <location>
        <begin position="121"/>
        <end position="173"/>
    </location>
</feature>
<feature type="domain" description="PAC" evidence="3">
    <location>
        <begin position="243"/>
        <end position="295"/>
    </location>
</feature>
<dbReference type="Pfam" id="PF00563">
    <property type="entry name" value="EAL"/>
    <property type="match status" value="1"/>
</dbReference>
<proteinExistence type="predicted"/>
<dbReference type="AlphaFoldDB" id="D3RPE1"/>
<dbReference type="Gene3D" id="3.30.70.270">
    <property type="match status" value="1"/>
</dbReference>
<dbReference type="InterPro" id="IPR025991">
    <property type="entry name" value="Chemoreceptor_zinc-bind_dom"/>
</dbReference>
<evidence type="ECO:0000259" key="2">
    <source>
        <dbReference type="PROSITE" id="PS50112"/>
    </source>
</evidence>
<dbReference type="EMBL" id="CP001896">
    <property type="protein sequence ID" value="ADC63531.1"/>
    <property type="molecule type" value="Genomic_DNA"/>
</dbReference>
<dbReference type="Gene3D" id="1.20.120.30">
    <property type="entry name" value="Aspartate receptor, ligand-binding domain"/>
    <property type="match status" value="1"/>
</dbReference>
<dbReference type="SMART" id="SM00091">
    <property type="entry name" value="PAS"/>
    <property type="match status" value="2"/>
</dbReference>
<dbReference type="InterPro" id="IPR000014">
    <property type="entry name" value="PAS"/>
</dbReference>
<evidence type="ECO:0000259" key="4">
    <source>
        <dbReference type="PROSITE" id="PS50883"/>
    </source>
</evidence>
<dbReference type="NCBIfam" id="TIGR00229">
    <property type="entry name" value="sensory_box"/>
    <property type="match status" value="2"/>
</dbReference>
<dbReference type="InterPro" id="IPR035919">
    <property type="entry name" value="EAL_sf"/>
</dbReference>
<dbReference type="Pfam" id="PF08448">
    <property type="entry name" value="PAS_4"/>
    <property type="match status" value="1"/>
</dbReference>
<dbReference type="SUPFAM" id="SSF55785">
    <property type="entry name" value="PYP-like sensor domain (PAS domain)"/>
    <property type="match status" value="2"/>
</dbReference>
<dbReference type="PROSITE" id="PS50887">
    <property type="entry name" value="GGDEF"/>
    <property type="match status" value="1"/>
</dbReference>
<name>D3RPE1_ALLVD</name>
<dbReference type="Gene3D" id="3.20.20.450">
    <property type="entry name" value="EAL domain"/>
    <property type="match status" value="1"/>
</dbReference>
<sequence length="861" mass="97964">MVKAATTLTLTACHAALEKRLEIMGGSIMDGQIFAAELLEQLVVPTFVLDATGRVIVWNRACENLTGMPASRVLGSQDHWRAFYPECRPCLADLVLHNRLDEIDHFYTEYDQLLRTGCEIHAENWCVMPLQGTERYLAIDAGPVRDSSGRIIAVVETLRDRTSHKLAELRLRQMASVFEHSQEGIMITDPATRILDVNASFVRVTGYSREEALGRTPTLLKSGLQDAAFYRALWRDLNETGRWHGEIWNRKKSGELYPEILHINAVQDPSGRVTHYIGMFIDITDLKNSQSRLENLAHYDVLTGLPNRLLLGYRLRQALDDAQRHERLAAVCFLDLDNFKLVNDHHGHETGDRLLIDIGRRLRDTLRSNDTVARLGGDEFVILLNDLRNQEELDNVLVRLLDGVAHPVRIDALQIVITVSVGVTIYPLDDHDPDTLLRHADQAMYQAKQMGRNRYQLFDPEAANAMQSRHRELERIRQALQHGEFQLYYQPKVDMRLGQVVGMEALIRWRHPERGLVPPLQFLPLIEASPLIVEVGEWVLHEALGQIRQWCAEGRPLTISVNIAAHHFQQRDFVLRLQTILAEHPEATPRLLELEILESAALEDIQSVRGIMTACQAMGVRFALDDFGTGYSSLSYLKQLPAETLKIDQSFVRNMLEDSEDLAIIEGVIGLAKVFRKEVIAEGVETPEQGLLLMRFGCDHAQGYGIGRPMPAEQIPAWMDEFATNWQWNLWTDQHLNALDVPLLLIQYDHIKWVRHIVHAVEAGERLPHAESLADSTCRRFDTWYSGEGRTHYGQLPAYTELGDLHHEIRRLGHRIIERHGRGETEGLRAECDALFALKTRLLQQLMLLQQGRADQTAGET</sequence>
<dbReference type="CDD" id="cd00130">
    <property type="entry name" value="PAS"/>
    <property type="match status" value="2"/>
</dbReference>
<dbReference type="CDD" id="cd01948">
    <property type="entry name" value="EAL"/>
    <property type="match status" value="1"/>
</dbReference>
<dbReference type="InterPro" id="IPR001610">
    <property type="entry name" value="PAC"/>
</dbReference>
<dbReference type="eggNOG" id="COG3829">
    <property type="taxonomic scope" value="Bacteria"/>
</dbReference>
<dbReference type="CDD" id="cd01949">
    <property type="entry name" value="GGDEF"/>
    <property type="match status" value="1"/>
</dbReference>
<dbReference type="SUPFAM" id="SSF141868">
    <property type="entry name" value="EAL domain-like"/>
    <property type="match status" value="1"/>
</dbReference>
<dbReference type="Gene3D" id="3.30.450.20">
    <property type="entry name" value="PAS domain"/>
    <property type="match status" value="2"/>
</dbReference>
<keyword evidence="7" id="KW-1185">Reference proteome</keyword>
<dbReference type="PANTHER" id="PTHR44757:SF2">
    <property type="entry name" value="BIOFILM ARCHITECTURE MAINTENANCE PROTEIN MBAA"/>
    <property type="match status" value="1"/>
</dbReference>
<dbReference type="GO" id="GO:0003824">
    <property type="term" value="F:catalytic activity"/>
    <property type="evidence" value="ECO:0007669"/>
    <property type="project" value="UniProtKB-ARBA"/>
</dbReference>
<dbReference type="PROSITE" id="PS50112">
    <property type="entry name" value="PAS"/>
    <property type="match status" value="2"/>
</dbReference>
<reference evidence="6 7" key="1">
    <citation type="journal article" date="2011" name="Stand. Genomic Sci.">
        <title>Complete genome sequence of Allochromatium vinosum DSM 180(T).</title>
        <authorList>
            <person name="Weissgerber T."/>
            <person name="Zigann R."/>
            <person name="Bruce D."/>
            <person name="Chang Y.J."/>
            <person name="Detter J.C."/>
            <person name="Han C."/>
            <person name="Hauser L."/>
            <person name="Jeffries C.D."/>
            <person name="Land M."/>
            <person name="Munk A.C."/>
            <person name="Tapia R."/>
            <person name="Dahl C."/>
        </authorList>
    </citation>
    <scope>NUCLEOTIDE SEQUENCE [LARGE SCALE GENOMIC DNA]</scope>
    <source>
        <strain evidence="7">ATCC 17899 / DSM 180 / NBRC 103801 / NCIMB 10441 / D</strain>
    </source>
</reference>
<dbReference type="SMART" id="SM00267">
    <property type="entry name" value="GGDEF"/>
    <property type="match status" value="1"/>
</dbReference>
<dbReference type="InterPro" id="IPR000700">
    <property type="entry name" value="PAS-assoc_C"/>
</dbReference>
<dbReference type="HOGENOM" id="CLU_000445_70_20_6"/>
<dbReference type="Pfam" id="PF00990">
    <property type="entry name" value="GGDEF"/>
    <property type="match status" value="1"/>
</dbReference>
<dbReference type="Pfam" id="PF13682">
    <property type="entry name" value="CZB"/>
    <property type="match status" value="1"/>
</dbReference>
<accession>D3RPE1</accession>
<feature type="domain" description="PAS" evidence="2">
    <location>
        <begin position="37"/>
        <end position="103"/>
    </location>
</feature>
<dbReference type="Proteomes" id="UP000001441">
    <property type="component" value="Chromosome"/>
</dbReference>
<comment type="cofactor">
    <cofactor evidence="1">
        <name>Mg(2+)</name>
        <dbReference type="ChEBI" id="CHEBI:18420"/>
    </cofactor>
</comment>
<dbReference type="STRING" id="572477.Alvin_2622"/>
<dbReference type="FunFam" id="3.30.70.270:FF:000001">
    <property type="entry name" value="Diguanylate cyclase domain protein"/>
    <property type="match status" value="1"/>
</dbReference>
<evidence type="ECO:0000259" key="3">
    <source>
        <dbReference type="PROSITE" id="PS50113"/>
    </source>
</evidence>
<dbReference type="PROSITE" id="PS50883">
    <property type="entry name" value="EAL"/>
    <property type="match status" value="1"/>
</dbReference>
<dbReference type="KEGG" id="alv:Alvin_2622"/>
<feature type="domain" description="EAL" evidence="4">
    <location>
        <begin position="469"/>
        <end position="723"/>
    </location>
</feature>
<dbReference type="InterPro" id="IPR052155">
    <property type="entry name" value="Biofilm_reg_signaling"/>
</dbReference>
<evidence type="ECO:0000259" key="5">
    <source>
        <dbReference type="PROSITE" id="PS50887"/>
    </source>
</evidence>
<dbReference type="PANTHER" id="PTHR44757">
    <property type="entry name" value="DIGUANYLATE CYCLASE DGCP"/>
    <property type="match status" value="1"/>
</dbReference>
<dbReference type="InterPro" id="IPR013656">
    <property type="entry name" value="PAS_4"/>
</dbReference>
<dbReference type="SUPFAM" id="SSF55073">
    <property type="entry name" value="Nucleotide cyclase"/>
    <property type="match status" value="1"/>
</dbReference>
<dbReference type="eggNOG" id="COG5001">
    <property type="taxonomic scope" value="Bacteria"/>
</dbReference>
<organism evidence="6 7">
    <name type="scientific">Allochromatium vinosum (strain ATCC 17899 / DSM 180 / NBRC 103801 / NCIMB 10441 / D)</name>
    <name type="common">Chromatium vinosum</name>
    <dbReference type="NCBI Taxonomy" id="572477"/>
    <lineage>
        <taxon>Bacteria</taxon>
        <taxon>Pseudomonadati</taxon>
        <taxon>Pseudomonadota</taxon>
        <taxon>Gammaproteobacteria</taxon>
        <taxon>Chromatiales</taxon>
        <taxon>Chromatiaceae</taxon>
        <taxon>Allochromatium</taxon>
    </lineage>
</organism>
<evidence type="ECO:0000313" key="6">
    <source>
        <dbReference type="EMBL" id="ADC63531.1"/>
    </source>
</evidence>
<feature type="domain" description="PAS" evidence="2">
    <location>
        <begin position="170"/>
        <end position="216"/>
    </location>
</feature>
<dbReference type="InterPro" id="IPR035965">
    <property type="entry name" value="PAS-like_dom_sf"/>
</dbReference>
<feature type="domain" description="GGDEF" evidence="5">
    <location>
        <begin position="327"/>
        <end position="460"/>
    </location>
</feature>